<evidence type="ECO:0000259" key="3">
    <source>
        <dbReference type="Pfam" id="PF04895"/>
    </source>
</evidence>
<protein>
    <recommendedName>
        <fullName evidence="1">DNA repair protein</fullName>
    </recommendedName>
</protein>
<feature type="domain" description="Archaeal Nre N-terminal" evidence="2">
    <location>
        <begin position="15"/>
        <end position="277"/>
    </location>
</feature>
<dbReference type="RefSeq" id="WP_110271770.1">
    <property type="nucleotide sequence ID" value="NZ_CP029289.2"/>
</dbReference>
<organism evidence="4 5">
    <name type="scientific">Acidianus brierleyi</name>
    <dbReference type="NCBI Taxonomy" id="41673"/>
    <lineage>
        <taxon>Archaea</taxon>
        <taxon>Thermoproteota</taxon>
        <taxon>Thermoprotei</taxon>
        <taxon>Sulfolobales</taxon>
        <taxon>Sulfolobaceae</taxon>
        <taxon>Acidianus</taxon>
    </lineage>
</organism>
<dbReference type="KEGG" id="abri:DFR85_03290"/>
<reference evidence="4 5" key="1">
    <citation type="submission" date="2018-05" db="EMBL/GenBank/DDBJ databases">
        <title>Complete Genome Sequences of Extremely Thermoacidophilic, Metal-Mobilizing Type-Strain Members of the Archaeal Family Sulfolobaceae: Acidianus brierleyi DSM-1651T, Acidianus sulfidivorans DSM-18786T, Metallosphaera hakonensis DSM-7519T, and Metallosphaera prunae DSM-10039T.</title>
        <authorList>
            <person name="Counts J.A."/>
            <person name="Kelly R.M."/>
        </authorList>
    </citation>
    <scope>NUCLEOTIDE SEQUENCE [LARGE SCALE GENOMIC DNA]</scope>
    <source>
        <strain evidence="4 5">DSM 1651</strain>
    </source>
</reference>
<dbReference type="Proteomes" id="UP000248044">
    <property type="component" value="Chromosome"/>
</dbReference>
<evidence type="ECO:0000313" key="4">
    <source>
        <dbReference type="EMBL" id="AWR95892.1"/>
    </source>
</evidence>
<proteinExistence type="inferred from homology"/>
<dbReference type="PANTHER" id="PTHR38136">
    <property type="entry name" value="DNA REPAIR PROTEIN"/>
    <property type="match status" value="1"/>
</dbReference>
<dbReference type="HAMAP" id="MF_02096">
    <property type="entry name" value="Nre"/>
    <property type="match status" value="1"/>
</dbReference>
<comment type="caution">
    <text evidence="1">Lacks conserved residue(s) required for the propagation of feature annotation.</text>
</comment>
<name>A0A2U9IIM3_9CREN</name>
<dbReference type="AlphaFoldDB" id="A0A2U9IIM3"/>
<evidence type="ECO:0000313" key="5">
    <source>
        <dbReference type="Proteomes" id="UP000248044"/>
    </source>
</evidence>
<dbReference type="Pfam" id="PF04895">
    <property type="entry name" value="Nre_C"/>
    <property type="match status" value="1"/>
</dbReference>
<sequence>MDPKLCILCRGTKYLCGLSYCPVFIKSRMRIDIPKDLDGSSPPSVFVGRIGYPKISVFASSPPIKGNTSVYENPKEWIKMNLDDFLSLRLSMARGGDRFHVNEAKNPSKLLEDIKVLSLSPNPAEIEMKFKYEPKNVIFDEDHPPLGPSAPVEKIRLGTLPPPEKTVEKVFEDKDLKSSEGIMYLYKSGIDVERISRILSVGNIGIKRKLVPTRWSITAVDKIISDNLVNEIKKYETIDKVEVYVREFNKNLFVAILIPNKWSFEWGEAWFPGSTWNKFGNKVGIEVDNEGYFGRKDYPEIGGCYYASRIGVSEFLLSRKKQATAILWREIYSGFNLPIGVWFVRENVRELFKTKPMVFDSVDDALLSLKLRSGLGSWIKRSFIKRESIERWLR</sequence>
<keyword evidence="1" id="KW-0227">DNA damage</keyword>
<dbReference type="InterPro" id="IPR033167">
    <property type="entry name" value="Nre"/>
</dbReference>
<keyword evidence="5" id="KW-1185">Reference proteome</keyword>
<dbReference type="OrthoDB" id="6609at2157"/>
<dbReference type="EMBL" id="CP029289">
    <property type="protein sequence ID" value="AWR95892.1"/>
    <property type="molecule type" value="Genomic_DNA"/>
</dbReference>
<comment type="similarity">
    <text evidence="1">Belongs to the Nre family.</text>
</comment>
<dbReference type="PANTHER" id="PTHR38136:SF2">
    <property type="entry name" value="DNA REPAIR PROTEIN"/>
    <property type="match status" value="1"/>
</dbReference>
<dbReference type="InterPro" id="IPR006979">
    <property type="entry name" value="Nre_C"/>
</dbReference>
<keyword evidence="1" id="KW-0234">DNA repair</keyword>
<comment type="function">
    <text evidence="1">Involved in DNA damage repair.</text>
</comment>
<evidence type="ECO:0000256" key="1">
    <source>
        <dbReference type="HAMAP-Rule" id="MF_02096"/>
    </source>
</evidence>
<dbReference type="GO" id="GO:0006281">
    <property type="term" value="P:DNA repair"/>
    <property type="evidence" value="ECO:0007669"/>
    <property type="project" value="UniProtKB-UniRule"/>
</dbReference>
<feature type="domain" description="Archaeal Nre C-terminal" evidence="3">
    <location>
        <begin position="290"/>
        <end position="387"/>
    </location>
</feature>
<evidence type="ECO:0000259" key="2">
    <source>
        <dbReference type="Pfam" id="PF04894"/>
    </source>
</evidence>
<dbReference type="InterPro" id="IPR006978">
    <property type="entry name" value="Nre_N"/>
</dbReference>
<dbReference type="GeneID" id="36831148"/>
<dbReference type="Pfam" id="PF04894">
    <property type="entry name" value="Nre_N"/>
    <property type="match status" value="1"/>
</dbReference>
<accession>A0A2U9IIM3</accession>
<gene>
    <name evidence="4" type="ORF">DFR85_03290</name>
</gene>